<keyword evidence="2" id="KW-0012">Acyltransferase</keyword>
<name>A0A1V4D5G8_9ACTN</name>
<dbReference type="InterPro" id="IPR000182">
    <property type="entry name" value="GNAT_dom"/>
</dbReference>
<keyword evidence="1" id="KW-0808">Transferase</keyword>
<dbReference type="Gene3D" id="3.40.630.30">
    <property type="match status" value="1"/>
</dbReference>
<evidence type="ECO:0000256" key="1">
    <source>
        <dbReference type="ARBA" id="ARBA00022679"/>
    </source>
</evidence>
<dbReference type="CDD" id="cd04301">
    <property type="entry name" value="NAT_SF"/>
    <property type="match status" value="1"/>
</dbReference>
<dbReference type="AlphaFoldDB" id="A0A1V4D5G8"/>
<protein>
    <submittedName>
        <fullName evidence="4">N-acetyltransferase</fullName>
    </submittedName>
</protein>
<reference evidence="4" key="1">
    <citation type="submission" date="2016-12" db="EMBL/GenBank/DDBJ databases">
        <title>Genome sequence of Streptomyces antioxidans MUSC 164.</title>
        <authorList>
            <person name="Lee L.-H."/>
            <person name="Ser H.-L."/>
        </authorList>
    </citation>
    <scope>NUCLEOTIDE SEQUENCE [LARGE SCALE GENOMIC DNA]</scope>
    <source>
        <strain evidence="4">MUSC 164</strain>
    </source>
</reference>
<evidence type="ECO:0000313" key="5">
    <source>
        <dbReference type="Proteomes" id="UP000033615"/>
    </source>
</evidence>
<comment type="caution">
    <text evidence="4">The sequence shown here is derived from an EMBL/GenBank/DDBJ whole genome shotgun (WGS) entry which is preliminary data.</text>
</comment>
<sequence length="165" mass="18414">MIEVRCARPEDGDALGEIHAAAWEASHAPFFRPEFAADAVRSRRTRWHERITEGTGTILLAKLDGRPTALSFLLPSPTRPGLAEIFSFYCHPDGWGSGVAAALMTETLSHLLDDGFTRVHLWTLRDTPQPRRFYTKCGFTESGAARAYDYGDGNPLNQIEYERAC</sequence>
<dbReference type="PANTHER" id="PTHR43877">
    <property type="entry name" value="AMINOALKYLPHOSPHONATE N-ACETYLTRANSFERASE-RELATED-RELATED"/>
    <property type="match status" value="1"/>
</dbReference>
<feature type="domain" description="N-acetyltransferase" evidence="3">
    <location>
        <begin position="2"/>
        <end position="165"/>
    </location>
</feature>
<dbReference type="SUPFAM" id="SSF55729">
    <property type="entry name" value="Acyl-CoA N-acyltransferases (Nat)"/>
    <property type="match status" value="1"/>
</dbReference>
<dbReference type="Pfam" id="PF00583">
    <property type="entry name" value="Acetyltransf_1"/>
    <property type="match status" value="1"/>
</dbReference>
<evidence type="ECO:0000256" key="2">
    <source>
        <dbReference type="ARBA" id="ARBA00023315"/>
    </source>
</evidence>
<dbReference type="EMBL" id="LAKD02000040">
    <property type="protein sequence ID" value="OPF79320.1"/>
    <property type="molecule type" value="Genomic_DNA"/>
</dbReference>
<evidence type="ECO:0000259" key="3">
    <source>
        <dbReference type="PROSITE" id="PS51186"/>
    </source>
</evidence>
<dbReference type="OrthoDB" id="5243635at2"/>
<evidence type="ECO:0000313" key="4">
    <source>
        <dbReference type="EMBL" id="OPF79320.1"/>
    </source>
</evidence>
<proteinExistence type="predicted"/>
<dbReference type="InterPro" id="IPR050832">
    <property type="entry name" value="Bact_Acetyltransf"/>
</dbReference>
<organism evidence="4 5">
    <name type="scientific">Streptomyces antioxidans</name>
    <dbReference type="NCBI Taxonomy" id="1507734"/>
    <lineage>
        <taxon>Bacteria</taxon>
        <taxon>Bacillati</taxon>
        <taxon>Actinomycetota</taxon>
        <taxon>Actinomycetes</taxon>
        <taxon>Kitasatosporales</taxon>
        <taxon>Streptomycetaceae</taxon>
        <taxon>Streptomyces</taxon>
    </lineage>
</organism>
<gene>
    <name evidence="4" type="ORF">VT50_0216695</name>
</gene>
<dbReference type="GO" id="GO:0016747">
    <property type="term" value="F:acyltransferase activity, transferring groups other than amino-acyl groups"/>
    <property type="evidence" value="ECO:0007669"/>
    <property type="project" value="InterPro"/>
</dbReference>
<accession>A0A1V4D5G8</accession>
<dbReference type="Proteomes" id="UP000033615">
    <property type="component" value="Unassembled WGS sequence"/>
</dbReference>
<dbReference type="InterPro" id="IPR016181">
    <property type="entry name" value="Acyl_CoA_acyltransferase"/>
</dbReference>
<dbReference type="RefSeq" id="WP_046085240.1">
    <property type="nucleotide sequence ID" value="NZ_LAKD02000040.1"/>
</dbReference>
<keyword evidence="5" id="KW-1185">Reference proteome</keyword>
<dbReference type="PROSITE" id="PS51186">
    <property type="entry name" value="GNAT"/>
    <property type="match status" value="1"/>
</dbReference>